<evidence type="ECO:0000313" key="5">
    <source>
        <dbReference type="Proteomes" id="UP000245539"/>
    </source>
</evidence>
<feature type="DNA-binding region" description="H-T-H motif" evidence="2">
    <location>
        <begin position="35"/>
        <end position="54"/>
    </location>
</feature>
<dbReference type="EMBL" id="QGKM01000037">
    <property type="protein sequence ID" value="PWQ96496.1"/>
    <property type="molecule type" value="Genomic_DNA"/>
</dbReference>
<dbReference type="Pfam" id="PF00440">
    <property type="entry name" value="TetR_N"/>
    <property type="match status" value="1"/>
</dbReference>
<organism evidence="4 5">
    <name type="scientific">Leucothrix pacifica</name>
    <dbReference type="NCBI Taxonomy" id="1247513"/>
    <lineage>
        <taxon>Bacteria</taxon>
        <taxon>Pseudomonadati</taxon>
        <taxon>Pseudomonadota</taxon>
        <taxon>Gammaproteobacteria</taxon>
        <taxon>Thiotrichales</taxon>
        <taxon>Thiotrichaceae</taxon>
        <taxon>Leucothrix</taxon>
    </lineage>
</organism>
<evidence type="ECO:0000313" key="4">
    <source>
        <dbReference type="EMBL" id="PWQ96496.1"/>
    </source>
</evidence>
<dbReference type="RefSeq" id="WP_109838113.1">
    <property type="nucleotide sequence ID" value="NZ_QGKM01000037.1"/>
</dbReference>
<name>A0A317CD82_9GAMM</name>
<dbReference type="InterPro" id="IPR001647">
    <property type="entry name" value="HTH_TetR"/>
</dbReference>
<protein>
    <submittedName>
        <fullName evidence="4">TetR family transcriptional regulator</fullName>
    </submittedName>
</protein>
<dbReference type="GO" id="GO:0003700">
    <property type="term" value="F:DNA-binding transcription factor activity"/>
    <property type="evidence" value="ECO:0007669"/>
    <property type="project" value="TreeGrafter"/>
</dbReference>
<dbReference type="OrthoDB" id="5816932at2"/>
<sequence length="217" mass="23983">MPYLKRQVPDPEPIDCKILTSALELFIKNGFHSVSIHQIQKHADVSIGSIYNHFGGKEGIAKQLYMHISREFEELVDDGISAGNTATEQCTEIIRLMFGYTETHSDIMAYIFNIRHAEFLSDQPLLCESAGFEKIRGVVQQGIEQGEFVAMEPVVAASCIFGGPIRLMQLRLDGMVATPLDERLFQQVTASAFCGITLPMNQSTSESQVVPISSVAV</sequence>
<dbReference type="InterPro" id="IPR023772">
    <property type="entry name" value="DNA-bd_HTH_TetR-type_CS"/>
</dbReference>
<dbReference type="SUPFAM" id="SSF46689">
    <property type="entry name" value="Homeodomain-like"/>
    <property type="match status" value="1"/>
</dbReference>
<evidence type="ECO:0000256" key="2">
    <source>
        <dbReference type="PROSITE-ProRule" id="PRU00335"/>
    </source>
</evidence>
<evidence type="ECO:0000259" key="3">
    <source>
        <dbReference type="PROSITE" id="PS50977"/>
    </source>
</evidence>
<feature type="domain" description="HTH tetR-type" evidence="3">
    <location>
        <begin position="12"/>
        <end position="72"/>
    </location>
</feature>
<dbReference type="AlphaFoldDB" id="A0A317CD82"/>
<reference evidence="4 5" key="1">
    <citation type="submission" date="2018-05" db="EMBL/GenBank/DDBJ databases">
        <title>Leucothrix arctica sp. nov., isolated from Arctic seawater.</title>
        <authorList>
            <person name="Choi A."/>
            <person name="Baek K."/>
        </authorList>
    </citation>
    <scope>NUCLEOTIDE SEQUENCE [LARGE SCALE GENOMIC DNA]</scope>
    <source>
        <strain evidence="4 5">JCM 18388</strain>
    </source>
</reference>
<dbReference type="GO" id="GO:0000976">
    <property type="term" value="F:transcription cis-regulatory region binding"/>
    <property type="evidence" value="ECO:0007669"/>
    <property type="project" value="TreeGrafter"/>
</dbReference>
<evidence type="ECO:0000256" key="1">
    <source>
        <dbReference type="ARBA" id="ARBA00023125"/>
    </source>
</evidence>
<dbReference type="InterPro" id="IPR009057">
    <property type="entry name" value="Homeodomain-like_sf"/>
</dbReference>
<accession>A0A317CD82</accession>
<dbReference type="PRINTS" id="PR00455">
    <property type="entry name" value="HTHTETR"/>
</dbReference>
<dbReference type="Gene3D" id="1.10.357.10">
    <property type="entry name" value="Tetracycline Repressor, domain 2"/>
    <property type="match status" value="1"/>
</dbReference>
<proteinExistence type="predicted"/>
<keyword evidence="1 2" id="KW-0238">DNA-binding</keyword>
<dbReference type="PROSITE" id="PS50977">
    <property type="entry name" value="HTH_TETR_2"/>
    <property type="match status" value="1"/>
</dbReference>
<dbReference type="PANTHER" id="PTHR30055:SF207">
    <property type="entry name" value="HTH-TYPE TRANSCRIPTIONAL REPRESSOR FATR"/>
    <property type="match status" value="1"/>
</dbReference>
<dbReference type="SUPFAM" id="SSF48498">
    <property type="entry name" value="Tetracyclin repressor-like, C-terminal domain"/>
    <property type="match status" value="1"/>
</dbReference>
<dbReference type="InterPro" id="IPR036271">
    <property type="entry name" value="Tet_transcr_reg_TetR-rel_C_sf"/>
</dbReference>
<keyword evidence="5" id="KW-1185">Reference proteome</keyword>
<dbReference type="PROSITE" id="PS01081">
    <property type="entry name" value="HTH_TETR_1"/>
    <property type="match status" value="1"/>
</dbReference>
<comment type="caution">
    <text evidence="4">The sequence shown here is derived from an EMBL/GenBank/DDBJ whole genome shotgun (WGS) entry which is preliminary data.</text>
</comment>
<gene>
    <name evidence="4" type="ORF">DKW60_13145</name>
</gene>
<dbReference type="InterPro" id="IPR050109">
    <property type="entry name" value="HTH-type_TetR-like_transc_reg"/>
</dbReference>
<dbReference type="PANTHER" id="PTHR30055">
    <property type="entry name" value="HTH-TYPE TRANSCRIPTIONAL REGULATOR RUTR"/>
    <property type="match status" value="1"/>
</dbReference>
<dbReference type="Proteomes" id="UP000245539">
    <property type="component" value="Unassembled WGS sequence"/>
</dbReference>